<dbReference type="PANTHER" id="PTHR32552">
    <property type="entry name" value="FERRICHROME IRON RECEPTOR-RELATED"/>
    <property type="match status" value="1"/>
</dbReference>
<dbReference type="SUPFAM" id="SSF49464">
    <property type="entry name" value="Carboxypeptidase regulatory domain-like"/>
    <property type="match status" value="1"/>
</dbReference>
<dbReference type="EMBL" id="CP002584">
    <property type="protein sequence ID" value="ADZ81596.1"/>
    <property type="molecule type" value="Genomic_DNA"/>
</dbReference>
<evidence type="ECO:0000313" key="15">
    <source>
        <dbReference type="EMBL" id="ADZ81596.1"/>
    </source>
</evidence>
<keyword evidence="9 11" id="KW-0472">Membrane</keyword>
<evidence type="ECO:0000256" key="2">
    <source>
        <dbReference type="ARBA" id="ARBA00022448"/>
    </source>
</evidence>
<dbReference type="PANTHER" id="PTHR32552:SF81">
    <property type="entry name" value="TONB-DEPENDENT OUTER MEMBRANE RECEPTOR"/>
    <property type="match status" value="1"/>
</dbReference>
<keyword evidence="15" id="KW-0675">Receptor</keyword>
<keyword evidence="8 12" id="KW-0798">TonB box</keyword>
<feature type="domain" description="TonB-dependent receptor plug" evidence="14">
    <location>
        <begin position="149"/>
        <end position="258"/>
    </location>
</feature>
<dbReference type="STRING" id="743722.Sph21_5107"/>
<dbReference type="InterPro" id="IPR036942">
    <property type="entry name" value="Beta-barrel_TonB_sf"/>
</dbReference>
<dbReference type="Pfam" id="PF13715">
    <property type="entry name" value="CarbopepD_reg_2"/>
    <property type="match status" value="1"/>
</dbReference>
<comment type="similarity">
    <text evidence="11 12">Belongs to the TonB-dependent receptor family.</text>
</comment>
<keyword evidence="3 11" id="KW-1134">Transmembrane beta strand</keyword>
<keyword evidence="6" id="KW-0408">Iron</keyword>
<dbReference type="Pfam" id="PF00593">
    <property type="entry name" value="TonB_dep_Rec_b-barrel"/>
    <property type="match status" value="1"/>
</dbReference>
<evidence type="ECO:0000256" key="9">
    <source>
        <dbReference type="ARBA" id="ARBA00023136"/>
    </source>
</evidence>
<keyword evidence="4" id="KW-0410">Iron transport</keyword>
<keyword evidence="7" id="KW-0406">Ion transport</keyword>
<dbReference type="GO" id="GO:0006826">
    <property type="term" value="P:iron ion transport"/>
    <property type="evidence" value="ECO:0007669"/>
    <property type="project" value="UniProtKB-KW"/>
</dbReference>
<dbReference type="HOGENOM" id="CLU_008287_15_0_10"/>
<keyword evidence="10 11" id="KW-0998">Cell outer membrane</keyword>
<evidence type="ECO:0000259" key="13">
    <source>
        <dbReference type="Pfam" id="PF00593"/>
    </source>
</evidence>
<dbReference type="InterPro" id="IPR012910">
    <property type="entry name" value="Plug_dom"/>
</dbReference>
<dbReference type="GO" id="GO:0009279">
    <property type="term" value="C:cell outer membrane"/>
    <property type="evidence" value="ECO:0007669"/>
    <property type="project" value="UniProtKB-SubCell"/>
</dbReference>
<keyword evidence="2 11" id="KW-0813">Transport</keyword>
<evidence type="ECO:0000256" key="4">
    <source>
        <dbReference type="ARBA" id="ARBA00022496"/>
    </source>
</evidence>
<evidence type="ECO:0000256" key="10">
    <source>
        <dbReference type="ARBA" id="ARBA00023237"/>
    </source>
</evidence>
<keyword evidence="5 11" id="KW-0812">Transmembrane</keyword>
<evidence type="ECO:0000256" key="1">
    <source>
        <dbReference type="ARBA" id="ARBA00004571"/>
    </source>
</evidence>
<evidence type="ECO:0000256" key="8">
    <source>
        <dbReference type="ARBA" id="ARBA00023077"/>
    </source>
</evidence>
<evidence type="ECO:0000256" key="12">
    <source>
        <dbReference type="RuleBase" id="RU003357"/>
    </source>
</evidence>
<proteinExistence type="inferred from homology"/>
<dbReference type="KEGG" id="shg:Sph21_5107"/>
<sequence>MRINKRPHYFYKIYGISKEYLYLSTYSIDFIMFKQKLLFLFLITLISQFVFAQQTVTGIVKDANDVAILGATVLIKGTNLKAVTDVNGEFTIQGTTTLPFILSVSSVGFRTKEVQVQQASGNKFNIVLLADDFQLSEVAVTARRRTERVQNVPIPISVVGGARVENAGAFNVNRLKELVPAVQLYSSNPRNTTLNIRGLGSTFGLTNDGIDPGVGFYVDGVYFARPAATTLDFIDVERIEVLRGPQGTLFGKNTTAGAFNITTRKPSFTPEVNFEASYGNFGYVQAKSSVTGPLTKNLAARVSFSGTQRDGVLYNVATDQNVNDLNNLGFRGQLLYAPSNNVNILFAGDVSRQRPNGYAQVVAGVVPTQRAAYRQFEQIIADLGYNLPSRNPFDRKIDHDTPWRSDNDLGGVSLNADIKIGSGTLTSTTAWRYWNWNPSNDRDFTGLPVLSLSQAPSKHQQWSQEIRYAGDLSSRLSGVFGVYAIGQRLKTDPYHTEESGAAQWRFSQNSTSDLWATPGLLDGYGIRTYSKLTSFSGAVFGQLDWSITDQIHLLPGLRFNYDDKKVDFNRQTYGGLQTDDPALLAIKRAVYTDQVFNANTDNTNLSGQLTLAYKPNDRINSYATFSTNYKPVGLNLGGLPTNNGEPMLELAEIKPEYVTHYEIGIKTTPLDNATLNFSVYNTDIKDFQTQVQTAEVGVNRGYLANAEKVRVRGAELDGNVFIGNVFSLYGALSYTDGKYISFKNAPVPLEETGGESAFKDISGGKLPGISKWAGSLGGQVDIPGKFLTLGGSYFFAIDSYFRSSFSSSPSPSQYLNVDGYLLLNARLGFQASQSVSFFIWSRNLLDKDYFEQLLPAAGNAGHYAAVLGDPRTFGATIRYSFGRTVR</sequence>
<dbReference type="PATRIC" id="fig|743722.3.peg.5415"/>
<dbReference type="InterPro" id="IPR000531">
    <property type="entry name" value="Beta-barrel_TonB"/>
</dbReference>
<evidence type="ECO:0000259" key="14">
    <source>
        <dbReference type="Pfam" id="PF07715"/>
    </source>
</evidence>
<dbReference type="InterPro" id="IPR008969">
    <property type="entry name" value="CarboxyPept-like_regulatory"/>
</dbReference>
<evidence type="ECO:0000256" key="7">
    <source>
        <dbReference type="ARBA" id="ARBA00023065"/>
    </source>
</evidence>
<dbReference type="SUPFAM" id="SSF56935">
    <property type="entry name" value="Porins"/>
    <property type="match status" value="1"/>
</dbReference>
<dbReference type="PROSITE" id="PS52016">
    <property type="entry name" value="TONB_DEPENDENT_REC_3"/>
    <property type="match status" value="1"/>
</dbReference>
<feature type="domain" description="TonB-dependent receptor-like beta-barrel" evidence="13">
    <location>
        <begin position="389"/>
        <end position="844"/>
    </location>
</feature>
<dbReference type="Gene3D" id="2.40.170.20">
    <property type="entry name" value="TonB-dependent receptor, beta-barrel domain"/>
    <property type="match status" value="1"/>
</dbReference>
<dbReference type="eggNOG" id="COG4771">
    <property type="taxonomic scope" value="Bacteria"/>
</dbReference>
<dbReference type="CDD" id="cd01347">
    <property type="entry name" value="ligand_gated_channel"/>
    <property type="match status" value="1"/>
</dbReference>
<organism evidence="15">
    <name type="scientific">Sphingobacterium sp. (strain 21)</name>
    <dbReference type="NCBI Taxonomy" id="743722"/>
    <lineage>
        <taxon>Bacteria</taxon>
        <taxon>Pseudomonadati</taxon>
        <taxon>Bacteroidota</taxon>
        <taxon>Sphingobacteriia</taxon>
        <taxon>Sphingobacteriales</taxon>
        <taxon>Sphingobacteriaceae</taxon>
        <taxon>Sphingobacterium</taxon>
    </lineage>
</organism>
<evidence type="ECO:0000256" key="6">
    <source>
        <dbReference type="ARBA" id="ARBA00023004"/>
    </source>
</evidence>
<evidence type="ECO:0000256" key="5">
    <source>
        <dbReference type="ARBA" id="ARBA00022692"/>
    </source>
</evidence>
<accession>F4CCH7</accession>
<name>F4CCH7_SPHS2</name>
<reference evidence="15" key="1">
    <citation type="submission" date="2011-03" db="EMBL/GenBank/DDBJ databases">
        <title>Complete sequence of Sphingobacterium sp. 21.</title>
        <authorList>
            <consortium name="US DOE Joint Genome Institute"/>
            <person name="Lucas S."/>
            <person name="Copeland A."/>
            <person name="Lapidus A."/>
            <person name="Cheng J.-F."/>
            <person name="Goodwin L."/>
            <person name="Pitluck S."/>
            <person name="Davenport K."/>
            <person name="Detter J.C."/>
            <person name="Han C."/>
            <person name="Tapia R."/>
            <person name="Land M."/>
            <person name="Hauser L."/>
            <person name="Kyrpides N."/>
            <person name="Ivanova N."/>
            <person name="Ovchinnikova G."/>
            <person name="Pagani I."/>
            <person name="Siebers A.K."/>
            <person name="Allgaier M."/>
            <person name="Thelen M.P."/>
            <person name="Hugenholtz P."/>
            <person name="Woyke T."/>
        </authorList>
    </citation>
    <scope>NUCLEOTIDE SEQUENCE</scope>
    <source>
        <strain evidence="15">21</strain>
    </source>
</reference>
<dbReference type="InterPro" id="IPR039426">
    <property type="entry name" value="TonB-dep_rcpt-like"/>
</dbReference>
<dbReference type="AlphaFoldDB" id="F4CCH7"/>
<protein>
    <submittedName>
        <fullName evidence="15">TonB-dependent receptor</fullName>
    </submittedName>
</protein>
<evidence type="ECO:0000256" key="3">
    <source>
        <dbReference type="ARBA" id="ARBA00022452"/>
    </source>
</evidence>
<comment type="subcellular location">
    <subcellularLocation>
        <location evidence="1 11">Cell outer membrane</location>
        <topology evidence="1 11">Multi-pass membrane protein</topology>
    </subcellularLocation>
</comment>
<dbReference type="Gene3D" id="2.60.40.1120">
    <property type="entry name" value="Carboxypeptidase-like, regulatory domain"/>
    <property type="match status" value="1"/>
</dbReference>
<dbReference type="Pfam" id="PF07715">
    <property type="entry name" value="Plug"/>
    <property type="match status" value="1"/>
</dbReference>
<evidence type="ECO:0000256" key="11">
    <source>
        <dbReference type="PROSITE-ProRule" id="PRU01360"/>
    </source>
</evidence>
<gene>
    <name evidence="15" type="ordered locus">Sph21_5107</name>
</gene>